<name>A0AAV0QVW7_9ROSI</name>
<proteinExistence type="predicted"/>
<evidence type="ECO:0000313" key="2">
    <source>
        <dbReference type="EMBL" id="CAI0549383.1"/>
    </source>
</evidence>
<dbReference type="AlphaFoldDB" id="A0AAV0QVW7"/>
<dbReference type="Gene3D" id="3.20.20.80">
    <property type="entry name" value="Glycosidases"/>
    <property type="match status" value="1"/>
</dbReference>
<reference evidence="2" key="1">
    <citation type="submission" date="2022-08" db="EMBL/GenBank/DDBJ databases">
        <authorList>
            <person name="Gutierrez-Valencia J."/>
        </authorList>
    </citation>
    <scope>NUCLEOTIDE SEQUENCE</scope>
</reference>
<organism evidence="2 3">
    <name type="scientific">Linum tenue</name>
    <dbReference type="NCBI Taxonomy" id="586396"/>
    <lineage>
        <taxon>Eukaryota</taxon>
        <taxon>Viridiplantae</taxon>
        <taxon>Streptophyta</taxon>
        <taxon>Embryophyta</taxon>
        <taxon>Tracheophyta</taxon>
        <taxon>Spermatophyta</taxon>
        <taxon>Magnoliopsida</taxon>
        <taxon>eudicotyledons</taxon>
        <taxon>Gunneridae</taxon>
        <taxon>Pentapetalae</taxon>
        <taxon>rosids</taxon>
        <taxon>fabids</taxon>
        <taxon>Malpighiales</taxon>
        <taxon>Linaceae</taxon>
        <taxon>Linum</taxon>
    </lineage>
</organism>
<dbReference type="EMBL" id="CAMGYJ010000008">
    <property type="protein sequence ID" value="CAI0460809.1"/>
    <property type="molecule type" value="Genomic_DNA"/>
</dbReference>
<sequence length="90" mass="10458">MAPEIQIENRRLRRVTVGGAIEFGAGRLLELGFQRRRQPEHYPDQFPWRFHQRVFRAIETSKNLVSGVTYSDEPAISAWELMNKPRCASS</sequence>
<keyword evidence="3" id="KW-1185">Reference proteome</keyword>
<comment type="caution">
    <text evidence="2">The sequence shown here is derived from an EMBL/GenBank/DDBJ whole genome shotgun (WGS) entry which is preliminary data.</text>
</comment>
<evidence type="ECO:0000313" key="1">
    <source>
        <dbReference type="EMBL" id="CAI0460809.1"/>
    </source>
</evidence>
<protein>
    <submittedName>
        <fullName evidence="2">Uncharacterized protein</fullName>
    </submittedName>
</protein>
<dbReference type="Proteomes" id="UP001154282">
    <property type="component" value="Unassembled WGS sequence"/>
</dbReference>
<evidence type="ECO:0000313" key="3">
    <source>
        <dbReference type="Proteomes" id="UP001154282"/>
    </source>
</evidence>
<accession>A0AAV0QVW7</accession>
<dbReference type="EMBL" id="CAMGYJ010000010">
    <property type="protein sequence ID" value="CAI0549383.1"/>
    <property type="molecule type" value="Genomic_DNA"/>
</dbReference>
<gene>
    <name evidence="1" type="ORF">LITE_LOCUS34653</name>
    <name evidence="2" type="ORF">LITE_LOCUS45126</name>
</gene>